<dbReference type="AlphaFoldDB" id="A0A7K4MSF4"/>
<accession>A0A7K4MSF4</accession>
<protein>
    <submittedName>
        <fullName evidence="2">Glycosyltransferase family 4 protein</fullName>
    </submittedName>
</protein>
<dbReference type="SUPFAM" id="SSF53756">
    <property type="entry name" value="UDP-Glycosyltransferase/glycogen phosphorylase"/>
    <property type="match status" value="1"/>
</dbReference>
<evidence type="ECO:0000313" key="3">
    <source>
        <dbReference type="Proteomes" id="UP000523105"/>
    </source>
</evidence>
<sequence>MNKLKNISPRMSFINSMGSHSLWKPIKEKYNWSGTLIVRESPDLYKSSSIGSILNRFNYYDYFIFVSDLVRKKWLEFSEIDAAKSFYIPNCVWEKRVGKISQNSKSDVKKKLFGNDDQFIAICTGEVKYRKGQDLIIENLKLICDLIPNFKLLLLGRQNQTFIKELKNILFNLDLENRVEFIPHQPNAIEYIYAADVLLQPSRSEALPRTILEAMALKTPIVASDVDGIPELVEDNRSAILFSLSNIDKMIEGINTIYSNHSFRNQITENAHKRYWDNFSRENHIQNYSEFIKQISHV</sequence>
<dbReference type="Gene3D" id="3.40.50.2000">
    <property type="entry name" value="Glycogen Phosphorylase B"/>
    <property type="match status" value="2"/>
</dbReference>
<dbReference type="PANTHER" id="PTHR12526:SF630">
    <property type="entry name" value="GLYCOSYLTRANSFERASE"/>
    <property type="match status" value="1"/>
</dbReference>
<dbReference type="InterPro" id="IPR001296">
    <property type="entry name" value="Glyco_trans_1"/>
</dbReference>
<proteinExistence type="predicted"/>
<gene>
    <name evidence="2" type="ORF">HX837_06515</name>
</gene>
<reference evidence="2 3" key="1">
    <citation type="journal article" date="2019" name="Environ. Microbiol.">
        <title>Genomics insights into ecotype formation of ammonia-oxidizing archaea in the deep ocean.</title>
        <authorList>
            <person name="Wang Y."/>
            <person name="Huang J.M."/>
            <person name="Cui G.J."/>
            <person name="Nunoura T."/>
            <person name="Takaki Y."/>
            <person name="Li W.L."/>
            <person name="Li J."/>
            <person name="Gao Z.M."/>
            <person name="Takai K."/>
            <person name="Zhang A.Q."/>
            <person name="Stepanauskas R."/>
        </authorList>
    </citation>
    <scope>NUCLEOTIDE SEQUENCE [LARGE SCALE GENOMIC DNA]</scope>
    <source>
        <strain evidence="2 3">L15b</strain>
    </source>
</reference>
<name>A0A7K4MSF4_9ARCH</name>
<keyword evidence="2" id="KW-0808">Transferase</keyword>
<dbReference type="GO" id="GO:0016757">
    <property type="term" value="F:glycosyltransferase activity"/>
    <property type="evidence" value="ECO:0007669"/>
    <property type="project" value="InterPro"/>
</dbReference>
<dbReference type="PANTHER" id="PTHR12526">
    <property type="entry name" value="GLYCOSYLTRANSFERASE"/>
    <property type="match status" value="1"/>
</dbReference>
<organism evidence="2 3">
    <name type="scientific">Marine Group I thaumarchaeote</name>
    <dbReference type="NCBI Taxonomy" id="2511932"/>
    <lineage>
        <taxon>Archaea</taxon>
        <taxon>Nitrososphaerota</taxon>
        <taxon>Marine Group I</taxon>
    </lineage>
</organism>
<dbReference type="Proteomes" id="UP000523105">
    <property type="component" value="Unassembled WGS sequence"/>
</dbReference>
<feature type="domain" description="Glycosyl transferase family 1" evidence="1">
    <location>
        <begin position="107"/>
        <end position="274"/>
    </location>
</feature>
<comment type="caution">
    <text evidence="2">The sequence shown here is derived from an EMBL/GenBank/DDBJ whole genome shotgun (WGS) entry which is preliminary data.</text>
</comment>
<evidence type="ECO:0000313" key="2">
    <source>
        <dbReference type="EMBL" id="NWJ43834.1"/>
    </source>
</evidence>
<dbReference type="EMBL" id="JACASV010000061">
    <property type="protein sequence ID" value="NWJ43834.1"/>
    <property type="molecule type" value="Genomic_DNA"/>
</dbReference>
<dbReference type="Pfam" id="PF00534">
    <property type="entry name" value="Glycos_transf_1"/>
    <property type="match status" value="1"/>
</dbReference>
<dbReference type="CDD" id="cd03801">
    <property type="entry name" value="GT4_PimA-like"/>
    <property type="match status" value="1"/>
</dbReference>
<evidence type="ECO:0000259" key="1">
    <source>
        <dbReference type="Pfam" id="PF00534"/>
    </source>
</evidence>